<keyword evidence="4" id="KW-1185">Reference proteome</keyword>
<dbReference type="PROSITE" id="PS50994">
    <property type="entry name" value="INTEGRASE"/>
    <property type="match status" value="1"/>
</dbReference>
<dbReference type="KEGG" id="led:BBK82_41430"/>
<dbReference type="InterPro" id="IPR036397">
    <property type="entry name" value="RNaseH_sf"/>
</dbReference>
<organism evidence="3 4">
    <name type="scientific">Lentzea guizhouensis</name>
    <dbReference type="NCBI Taxonomy" id="1586287"/>
    <lineage>
        <taxon>Bacteria</taxon>
        <taxon>Bacillati</taxon>
        <taxon>Actinomycetota</taxon>
        <taxon>Actinomycetes</taxon>
        <taxon>Pseudonocardiales</taxon>
        <taxon>Pseudonocardiaceae</taxon>
        <taxon>Lentzea</taxon>
    </lineage>
</organism>
<dbReference type="AlphaFoldDB" id="A0A1B2HUQ0"/>
<dbReference type="GO" id="GO:0003676">
    <property type="term" value="F:nucleic acid binding"/>
    <property type="evidence" value="ECO:0007669"/>
    <property type="project" value="InterPro"/>
</dbReference>
<dbReference type="InterPro" id="IPR012337">
    <property type="entry name" value="RNaseH-like_sf"/>
</dbReference>
<dbReference type="Pfam" id="PF00665">
    <property type="entry name" value="rve"/>
    <property type="match status" value="1"/>
</dbReference>
<name>A0A1B2HUQ0_9PSEU</name>
<dbReference type="GO" id="GO:0015074">
    <property type="term" value="P:DNA integration"/>
    <property type="evidence" value="ECO:0007669"/>
    <property type="project" value="InterPro"/>
</dbReference>
<dbReference type="Proteomes" id="UP000093053">
    <property type="component" value="Chromosome"/>
</dbReference>
<reference evidence="3 4" key="1">
    <citation type="submission" date="2016-07" db="EMBL/GenBank/DDBJ databases">
        <title>Complete genome sequence of the Lentzea guizhouensis DHS C013.</title>
        <authorList>
            <person name="Cao C."/>
        </authorList>
    </citation>
    <scope>NUCLEOTIDE SEQUENCE [LARGE SCALE GENOMIC DNA]</scope>
    <source>
        <strain evidence="3 4">DHS C013</strain>
    </source>
</reference>
<dbReference type="InterPro" id="IPR001584">
    <property type="entry name" value="Integrase_cat-core"/>
</dbReference>
<dbReference type="EMBL" id="CP016793">
    <property type="protein sequence ID" value="ANZ41464.1"/>
    <property type="molecule type" value="Genomic_DNA"/>
</dbReference>
<gene>
    <name evidence="3" type="ORF">BBK82_41430</name>
</gene>
<accession>A0A1B2HUQ0</accession>
<evidence type="ECO:0000313" key="4">
    <source>
        <dbReference type="Proteomes" id="UP000093053"/>
    </source>
</evidence>
<protein>
    <recommendedName>
        <fullName evidence="2">Integrase catalytic domain-containing protein</fullName>
    </recommendedName>
</protein>
<dbReference type="Gene3D" id="3.30.420.10">
    <property type="entry name" value="Ribonuclease H-like superfamily/Ribonuclease H"/>
    <property type="match status" value="1"/>
</dbReference>
<sequence>MHVDIKAYSEVLSDEKKETATAFWWRAQIFFRTKGITVERMLTDNGSCYRSPLWCDTLADAGITHKRTRPYRPQTNGKGENFNRTLLDEWAYARPYRTETERWQAGRQSVKAKTAGDTDGGAQRLLSWGQSK</sequence>
<feature type="region of interest" description="Disordered" evidence="1">
    <location>
        <begin position="100"/>
        <end position="132"/>
    </location>
</feature>
<evidence type="ECO:0000259" key="2">
    <source>
        <dbReference type="PROSITE" id="PS50994"/>
    </source>
</evidence>
<feature type="domain" description="Integrase catalytic" evidence="2">
    <location>
        <begin position="1"/>
        <end position="86"/>
    </location>
</feature>
<evidence type="ECO:0000256" key="1">
    <source>
        <dbReference type="SAM" id="MobiDB-lite"/>
    </source>
</evidence>
<evidence type="ECO:0000313" key="3">
    <source>
        <dbReference type="EMBL" id="ANZ41464.1"/>
    </source>
</evidence>
<dbReference type="SUPFAM" id="SSF53098">
    <property type="entry name" value="Ribonuclease H-like"/>
    <property type="match status" value="1"/>
</dbReference>
<proteinExistence type="predicted"/>